<evidence type="ECO:0000313" key="1">
    <source>
        <dbReference type="EMBL" id="DAE19962.1"/>
    </source>
</evidence>
<reference evidence="1" key="1">
    <citation type="journal article" date="2021" name="Proc. Natl. Acad. Sci. U.S.A.">
        <title>A Catalog of Tens of Thousands of Viruses from Human Metagenomes Reveals Hidden Associations with Chronic Diseases.</title>
        <authorList>
            <person name="Tisza M.J."/>
            <person name="Buck C.B."/>
        </authorList>
    </citation>
    <scope>NUCLEOTIDE SEQUENCE</scope>
    <source>
        <strain evidence="1">CtYsL76</strain>
    </source>
</reference>
<proteinExistence type="predicted"/>
<sequence length="265" mass="28911">MSPWSPTLVFAQWDEDGTHEVNRRIVSHKAGDLKFNEKGDPFYETLGNRSLAGKDILHASDVLTVDGTKWNRYDVFDADGLDKSVGGTIAKTLFKIAPIFIPGAGAWYGGITATIELGKLLPVLYKSIEGIATGDISESAFAQNATNIQGYFSRFDGSLSDKGRQSFFNLENVGKLIGDSSMQLFQQKTISKIPTWFTEKGKQVSENAAKWGQGLAITYMAGTSSTEAYDAFKEAGANDRVAGLGMISVMGAMFSLMNNDYFKDF</sequence>
<dbReference type="EMBL" id="BK015689">
    <property type="protein sequence ID" value="DAE19962.1"/>
    <property type="molecule type" value="Genomic_DNA"/>
</dbReference>
<name>A0A8S5QLU6_9CAUD</name>
<accession>A0A8S5QLU6</accession>
<protein>
    <submittedName>
        <fullName evidence="1">Uncharacterized protein</fullName>
    </submittedName>
</protein>
<organism evidence="1">
    <name type="scientific">CrAss-like virus sp. ctYsL76</name>
    <dbReference type="NCBI Taxonomy" id="2826826"/>
    <lineage>
        <taxon>Viruses</taxon>
        <taxon>Duplodnaviria</taxon>
        <taxon>Heunggongvirae</taxon>
        <taxon>Uroviricota</taxon>
        <taxon>Caudoviricetes</taxon>
        <taxon>Crassvirales</taxon>
    </lineage>
</organism>